<dbReference type="FunFam" id="1.25.40.10:FF:000058">
    <property type="entry name" value="Pre-mRNA processing factor 6"/>
    <property type="match status" value="1"/>
</dbReference>
<dbReference type="Gene3D" id="1.25.40.10">
    <property type="entry name" value="Tetratricopeptide repeat domain"/>
    <property type="match status" value="3"/>
</dbReference>
<evidence type="ECO:0000259" key="10">
    <source>
        <dbReference type="Pfam" id="PF06424"/>
    </source>
</evidence>
<dbReference type="InterPro" id="IPR003107">
    <property type="entry name" value="HAT"/>
</dbReference>
<evidence type="ECO:0000256" key="7">
    <source>
        <dbReference type="ARBA" id="ARBA00046247"/>
    </source>
</evidence>
<dbReference type="PANTHER" id="PTHR11246">
    <property type="entry name" value="PRE-MRNA SPLICING FACTOR"/>
    <property type="match status" value="1"/>
</dbReference>
<dbReference type="InterPro" id="IPR011990">
    <property type="entry name" value="TPR-like_helical_dom_sf"/>
</dbReference>
<feature type="compositionally biased region" description="Acidic residues" evidence="8">
    <location>
        <begin position="62"/>
        <end position="81"/>
    </location>
</feature>
<feature type="compositionally biased region" description="Basic residues" evidence="8">
    <location>
        <begin position="1"/>
        <end position="11"/>
    </location>
</feature>
<dbReference type="GO" id="GO:0071013">
    <property type="term" value="C:catalytic step 2 spliceosome"/>
    <property type="evidence" value="ECO:0007669"/>
    <property type="project" value="TreeGrafter"/>
</dbReference>
<dbReference type="GO" id="GO:0046540">
    <property type="term" value="C:U4/U6 x U5 tri-snRNP complex"/>
    <property type="evidence" value="ECO:0007669"/>
    <property type="project" value="TreeGrafter"/>
</dbReference>
<feature type="domain" description="Suppressor of forked" evidence="9">
    <location>
        <begin position="323"/>
        <end position="476"/>
    </location>
</feature>
<dbReference type="PANTHER" id="PTHR11246:SF1">
    <property type="entry name" value="PRE-MRNA-PROCESSING FACTOR 6"/>
    <property type="match status" value="1"/>
</dbReference>
<evidence type="ECO:0000256" key="1">
    <source>
        <dbReference type="ARBA" id="ARBA00004123"/>
    </source>
</evidence>
<dbReference type="EMBL" id="CAJNOC010002204">
    <property type="protein sequence ID" value="CAF0919146.1"/>
    <property type="molecule type" value="Genomic_DNA"/>
</dbReference>
<gene>
    <name evidence="11" type="ORF">OXX778_LOCUS12293</name>
</gene>
<evidence type="ECO:0000313" key="12">
    <source>
        <dbReference type="Proteomes" id="UP000663879"/>
    </source>
</evidence>
<keyword evidence="12" id="KW-1185">Reference proteome</keyword>
<dbReference type="Pfam" id="PF13428">
    <property type="entry name" value="TPR_14"/>
    <property type="match status" value="1"/>
</dbReference>
<comment type="caution">
    <text evidence="11">The sequence shown here is derived from an EMBL/GenBank/DDBJ whole genome shotgun (WGS) entry which is preliminary data.</text>
</comment>
<organism evidence="11 12">
    <name type="scientific">Brachionus calyciflorus</name>
    <dbReference type="NCBI Taxonomy" id="104777"/>
    <lineage>
        <taxon>Eukaryota</taxon>
        <taxon>Metazoa</taxon>
        <taxon>Spiralia</taxon>
        <taxon>Gnathifera</taxon>
        <taxon>Rotifera</taxon>
        <taxon>Eurotatoria</taxon>
        <taxon>Monogononta</taxon>
        <taxon>Pseudotrocha</taxon>
        <taxon>Ploima</taxon>
        <taxon>Brachionidae</taxon>
        <taxon>Brachionus</taxon>
    </lineage>
</organism>
<dbReference type="SUPFAM" id="SSF48452">
    <property type="entry name" value="TPR-like"/>
    <property type="match status" value="4"/>
</dbReference>
<keyword evidence="3" id="KW-0677">Repeat</keyword>
<evidence type="ECO:0000256" key="4">
    <source>
        <dbReference type="ARBA" id="ARBA00023242"/>
    </source>
</evidence>
<comment type="function">
    <text evidence="7">Involved in pre-mRNA splicing as component of the U4/U6-U5 tri-snRNP complex, one of the building blocks of the spliceosome. Enhances dihydrotestosterone-induced transactivation activity of AR, as well as dexamethasone-induced transactivation activity of NR3C1, but does not affect estrogen-induced transactivation.</text>
</comment>
<evidence type="ECO:0000313" key="11">
    <source>
        <dbReference type="EMBL" id="CAF0919146.1"/>
    </source>
</evidence>
<dbReference type="SMART" id="SM00386">
    <property type="entry name" value="HAT"/>
    <property type="match status" value="12"/>
</dbReference>
<dbReference type="InterPro" id="IPR045075">
    <property type="entry name" value="Syf1-like"/>
</dbReference>
<evidence type="ECO:0000256" key="3">
    <source>
        <dbReference type="ARBA" id="ARBA00022737"/>
    </source>
</evidence>
<dbReference type="AlphaFoldDB" id="A0A814AYR1"/>
<comment type="subcellular location">
    <subcellularLocation>
        <location evidence="1">Nucleus</location>
    </subcellularLocation>
</comment>
<dbReference type="FunFam" id="1.25.40.10:FF:003529">
    <property type="entry name" value="Uncharacterized protein"/>
    <property type="match status" value="1"/>
</dbReference>
<evidence type="ECO:0000256" key="6">
    <source>
        <dbReference type="ARBA" id="ARBA00032140"/>
    </source>
</evidence>
<evidence type="ECO:0000256" key="2">
    <source>
        <dbReference type="ARBA" id="ARBA00020235"/>
    </source>
</evidence>
<proteinExistence type="predicted"/>
<feature type="domain" description="PRP1 splicing factor N-terminal" evidence="10">
    <location>
        <begin position="17"/>
        <end position="168"/>
    </location>
</feature>
<dbReference type="Pfam" id="PF14559">
    <property type="entry name" value="TPR_19"/>
    <property type="match status" value="1"/>
</dbReference>
<dbReference type="FunFam" id="1.25.40.10:FF:000054">
    <property type="entry name" value="Pre-mRNA processing factor 6"/>
    <property type="match status" value="1"/>
</dbReference>
<name>A0A814AYR1_9BILA</name>
<dbReference type="Pfam" id="PF05843">
    <property type="entry name" value="Suf"/>
    <property type="match status" value="1"/>
</dbReference>
<dbReference type="Pfam" id="PF06424">
    <property type="entry name" value="PRP1_N"/>
    <property type="match status" value="1"/>
</dbReference>
<evidence type="ECO:0000259" key="9">
    <source>
        <dbReference type="Pfam" id="PF05843"/>
    </source>
</evidence>
<evidence type="ECO:0000256" key="5">
    <source>
        <dbReference type="ARBA" id="ARBA00031070"/>
    </source>
</evidence>
<dbReference type="Proteomes" id="UP000663879">
    <property type="component" value="Unassembled WGS sequence"/>
</dbReference>
<evidence type="ECO:0000256" key="8">
    <source>
        <dbReference type="SAM" id="MobiDB-lite"/>
    </source>
</evidence>
<dbReference type="GO" id="GO:0000244">
    <property type="term" value="P:spliceosomal tri-snRNP complex assembly"/>
    <property type="evidence" value="ECO:0007669"/>
    <property type="project" value="TreeGrafter"/>
</dbReference>
<feature type="region of interest" description="Disordered" evidence="8">
    <location>
        <begin position="1"/>
        <end position="97"/>
    </location>
</feature>
<sequence>MASSLSKKKKAFMGMPAPLGYVPGLGRGATGFTTRSDIGPARESGDIPDERHAPPPKKKEETEQEQEDDDDLNDANYDEEFGYGGSLFKNDPYEKDDEEADAIYEAIDKRQDEKRKDRRERLFKEEVEKYRQERPKIQQQFSDLKRKLTDVSYDEWMSIPEVGDARNKKQRNPRADKLTPIPDSILAKTALSNQETTVLDSVGGLSSTMAGMATPDIDMKKIGQARNTLMDMKLTQVSDSVSGQTVVDPKGYLTDLQSMLPNYGGDINDIKKARLLLKSVRETNPNHPPAWIASARLEEVVGKMQAARNLIMKGTEQCPKSEDVWLEAARLLPVDISRGIVAQAVKQLPNSVKLWIKAADLESELKAKKKVFRKALENIPNSVKLWKAAIELEDEEDARIMLSRAVECCTQSVELWLALARLETYENARKVLNKARENIPTDRQIWIMAAKLEEANGNLNMVDKIIDRAIKSLEANRVDINRDQWLTDAIECDKNGNVKTCQAIIRNVIGLEVDAEDEMETWTEDAENCTQQNAFECARAIYAHALSVRPSHTDMWLAAAFFEKNHGNRESLETLLQKAVAHCPKCEVLWLMAAKSRWLAGDVQGARGILAQAFGANPNSEEIWLAAVKLESENKEYDRARKLLAKACQSAPTGRVFMKSAKLEWQLNEVNKALEIVNKGLEGFANYEKLWMMKGQLYEVQLMFDQAREAYQEGVRKCSNSIPLWVLYANLEIRQGQVIRARSILEKARSRNPQNPELWLHSIRLEANSDNKPIAFNLMARAMQECPKSGILWAEAIFLEPKPQRKTKSIDALKECEGDVNVLLAVSKLFWSERKIQKAREWFNRTVKLNSDLGDAWAYYYKFEKMHGTEEQQNDVKQKCAQAEPRHGEEWTKISKDIQNWKLKTEEILLKCANIIQIPI</sequence>
<protein>
    <recommendedName>
        <fullName evidence="2">Pre-mRNA-processing factor 6</fullName>
    </recommendedName>
    <alternativeName>
        <fullName evidence="6">PRP6 homolog</fullName>
    </alternativeName>
    <alternativeName>
        <fullName evidence="5">U5 snRNP-associated 102 kDa protein</fullName>
    </alternativeName>
</protein>
<feature type="compositionally biased region" description="Basic and acidic residues" evidence="8">
    <location>
        <begin position="43"/>
        <end position="61"/>
    </location>
</feature>
<dbReference type="InterPro" id="IPR010491">
    <property type="entry name" value="PRP1_N"/>
</dbReference>
<dbReference type="InterPro" id="IPR008847">
    <property type="entry name" value="Suf"/>
</dbReference>
<reference evidence="11" key="1">
    <citation type="submission" date="2021-02" db="EMBL/GenBank/DDBJ databases">
        <authorList>
            <person name="Nowell W R."/>
        </authorList>
    </citation>
    <scope>NUCLEOTIDE SEQUENCE</scope>
    <source>
        <strain evidence="11">Ploen Becks lab</strain>
    </source>
</reference>
<accession>A0A814AYR1</accession>
<keyword evidence="4" id="KW-0539">Nucleus</keyword>
<dbReference type="OrthoDB" id="440128at2759"/>